<reference evidence="9 10" key="1">
    <citation type="journal article" date="2012" name="BMC Genomics">
        <title>Sequencing the genome of Marssonina brunnea reveals fungus-poplar co-evolution.</title>
        <authorList>
            <person name="Zhu S."/>
            <person name="Cao Y.-Z."/>
            <person name="Jiang C."/>
            <person name="Tan B.-Y."/>
            <person name="Wang Z."/>
            <person name="Feng S."/>
            <person name="Zhang L."/>
            <person name="Su X.-H."/>
            <person name="Brejova B."/>
            <person name="Vinar T."/>
            <person name="Xu M."/>
            <person name="Wang M.-X."/>
            <person name="Zhang S.-G."/>
            <person name="Huang M.-R."/>
            <person name="Wu R."/>
            <person name="Zhou Y."/>
        </authorList>
    </citation>
    <scope>NUCLEOTIDE SEQUENCE [LARGE SCALE GENOMIC DNA]</scope>
    <source>
        <strain evidence="9 10">MB_m1</strain>
    </source>
</reference>
<evidence type="ECO:0000256" key="7">
    <source>
        <dbReference type="SAM" id="MobiDB-lite"/>
    </source>
</evidence>
<feature type="transmembrane region" description="Helical" evidence="8">
    <location>
        <begin position="166"/>
        <end position="185"/>
    </location>
</feature>
<feature type="binding site" evidence="6">
    <location>
        <position position="187"/>
    </location>
    <ligand>
        <name>Zn(2+)</name>
        <dbReference type="ChEBI" id="CHEBI:29105"/>
    </ligand>
</feature>
<proteinExistence type="inferred from homology"/>
<name>K1WCY7_MARBU</name>
<feature type="region of interest" description="Disordered" evidence="7">
    <location>
        <begin position="1"/>
        <end position="60"/>
    </location>
</feature>
<feature type="transmembrane region" description="Helical" evidence="8">
    <location>
        <begin position="273"/>
        <end position="293"/>
    </location>
</feature>
<dbReference type="Proteomes" id="UP000006753">
    <property type="component" value="Unassembled WGS sequence"/>
</dbReference>
<feature type="binding site" evidence="6">
    <location>
        <position position="342"/>
    </location>
    <ligand>
        <name>Zn(2+)</name>
        <dbReference type="ChEBI" id="CHEBI:29105"/>
    </ligand>
</feature>
<keyword evidence="5 8" id="KW-0472">Membrane</keyword>
<keyword evidence="6" id="KW-0862">Zinc</keyword>
<dbReference type="HOGENOM" id="CLU_023075_2_0_1"/>
<evidence type="ECO:0000256" key="5">
    <source>
        <dbReference type="ARBA" id="ARBA00023136"/>
    </source>
</evidence>
<gene>
    <name evidence="9" type="ORF">MBM_06451</name>
</gene>
<dbReference type="PANTHER" id="PTHR20855:SF52">
    <property type="entry name" value="ADIPONECTIN RECEPTOR PROTEIN"/>
    <property type="match status" value="1"/>
</dbReference>
<evidence type="ECO:0000256" key="8">
    <source>
        <dbReference type="SAM" id="Phobius"/>
    </source>
</evidence>
<comment type="similarity">
    <text evidence="2">Belongs to the ADIPOR family.</text>
</comment>
<feature type="transmembrane region" description="Helical" evidence="8">
    <location>
        <begin position="344"/>
        <end position="367"/>
    </location>
</feature>
<dbReference type="GO" id="GO:0046872">
    <property type="term" value="F:metal ion binding"/>
    <property type="evidence" value="ECO:0007669"/>
    <property type="project" value="UniProtKB-KW"/>
</dbReference>
<comment type="subcellular location">
    <subcellularLocation>
        <location evidence="1">Membrane</location>
        <topology evidence="1">Multi-pass membrane protein</topology>
    </subcellularLocation>
</comment>
<keyword evidence="6" id="KW-0479">Metal-binding</keyword>
<accession>K1WCY7</accession>
<evidence type="ECO:0000256" key="3">
    <source>
        <dbReference type="ARBA" id="ARBA00022692"/>
    </source>
</evidence>
<evidence type="ECO:0000256" key="1">
    <source>
        <dbReference type="ARBA" id="ARBA00004141"/>
    </source>
</evidence>
<feature type="transmembrane region" description="Helical" evidence="8">
    <location>
        <begin position="305"/>
        <end position="324"/>
    </location>
</feature>
<dbReference type="InParanoid" id="K1WCY7"/>
<keyword evidence="3 8" id="KW-0812">Transmembrane</keyword>
<protein>
    <submittedName>
        <fullName evidence="9">Hemolysin-III family protein</fullName>
    </submittedName>
</protein>
<dbReference type="OrthoDB" id="529367at2759"/>
<dbReference type="AlphaFoldDB" id="K1WCY7"/>
<evidence type="ECO:0000313" key="10">
    <source>
        <dbReference type="Proteomes" id="UP000006753"/>
    </source>
</evidence>
<sequence length="377" mass="42247">MAGTEMGKPSLGSLPVPFTDQATGLIDTPEQQVTPKASISYLRRRDSARSQTPPEKGPSYQRVEEINIDDEKLFLGCEKGGERLEQNELLTWDEIEFWQQDNEYITSGYRAPSRSICKSLKSLFRIHNETVNIYSHLLGGLLFTCLPLLISSQISTRYPDVGLGDIIVFSMFFFGVATCFLLSAAFHTLSNHSETVATQGNQLDYLGIVILMWGSTIPSVYYGFWCNPELQKLYWGARASTDGESQVTLLASLCTVATFSSRFNSPGLRPWRAGMYACLGLCALVFVVHGLVLHGWEVQRRRMGLEWMGVMTALNLVGAAVYVWRIPERWVPMKCDIYGSSHQIFHVMVVFAGLAHMFGLFGAFEYVKGEQNKCVLL</sequence>
<evidence type="ECO:0000256" key="6">
    <source>
        <dbReference type="PIRSR" id="PIRSR604254-1"/>
    </source>
</evidence>
<dbReference type="OMA" id="HSQPCPD"/>
<keyword evidence="10" id="KW-1185">Reference proteome</keyword>
<dbReference type="eggNOG" id="KOG0748">
    <property type="taxonomic scope" value="Eukaryota"/>
</dbReference>
<evidence type="ECO:0000256" key="2">
    <source>
        <dbReference type="ARBA" id="ARBA00007018"/>
    </source>
</evidence>
<dbReference type="GO" id="GO:0016020">
    <property type="term" value="C:membrane"/>
    <property type="evidence" value="ECO:0007669"/>
    <property type="project" value="UniProtKB-SubCell"/>
</dbReference>
<dbReference type="GO" id="GO:0038023">
    <property type="term" value="F:signaling receptor activity"/>
    <property type="evidence" value="ECO:0007669"/>
    <property type="project" value="TreeGrafter"/>
</dbReference>
<feature type="transmembrane region" description="Helical" evidence="8">
    <location>
        <begin position="131"/>
        <end position="154"/>
    </location>
</feature>
<dbReference type="KEGG" id="mbe:MBM_06451"/>
<feature type="binding site" evidence="6">
    <location>
        <position position="346"/>
    </location>
    <ligand>
        <name>Zn(2+)</name>
        <dbReference type="ChEBI" id="CHEBI:29105"/>
    </ligand>
</feature>
<dbReference type="Pfam" id="PF03006">
    <property type="entry name" value="HlyIII"/>
    <property type="match status" value="1"/>
</dbReference>
<evidence type="ECO:0000256" key="4">
    <source>
        <dbReference type="ARBA" id="ARBA00022989"/>
    </source>
</evidence>
<feature type="transmembrane region" description="Helical" evidence="8">
    <location>
        <begin position="205"/>
        <end position="225"/>
    </location>
</feature>
<organism evidence="9 10">
    <name type="scientific">Marssonina brunnea f. sp. multigermtubi (strain MB_m1)</name>
    <name type="common">Marssonina leaf spot fungus</name>
    <dbReference type="NCBI Taxonomy" id="1072389"/>
    <lineage>
        <taxon>Eukaryota</taxon>
        <taxon>Fungi</taxon>
        <taxon>Dikarya</taxon>
        <taxon>Ascomycota</taxon>
        <taxon>Pezizomycotina</taxon>
        <taxon>Leotiomycetes</taxon>
        <taxon>Helotiales</taxon>
        <taxon>Drepanopezizaceae</taxon>
        <taxon>Drepanopeziza</taxon>
    </lineage>
</organism>
<evidence type="ECO:0000313" key="9">
    <source>
        <dbReference type="EMBL" id="EKD15235.1"/>
    </source>
</evidence>
<dbReference type="PANTHER" id="PTHR20855">
    <property type="entry name" value="ADIPOR/PROGESTIN RECEPTOR-RELATED"/>
    <property type="match status" value="1"/>
</dbReference>
<dbReference type="GO" id="GO:0006882">
    <property type="term" value="P:intracellular zinc ion homeostasis"/>
    <property type="evidence" value="ECO:0007669"/>
    <property type="project" value="TreeGrafter"/>
</dbReference>
<dbReference type="InterPro" id="IPR004254">
    <property type="entry name" value="AdipoR/HlyIII-related"/>
</dbReference>
<keyword evidence="4 8" id="KW-1133">Transmembrane helix</keyword>
<dbReference type="EMBL" id="JH921442">
    <property type="protein sequence ID" value="EKD15235.1"/>
    <property type="molecule type" value="Genomic_DNA"/>
</dbReference>